<evidence type="ECO:0000256" key="4">
    <source>
        <dbReference type="ARBA" id="ARBA00022989"/>
    </source>
</evidence>
<dbReference type="SUPFAM" id="SSF103473">
    <property type="entry name" value="MFS general substrate transporter"/>
    <property type="match status" value="1"/>
</dbReference>
<evidence type="ECO:0000256" key="2">
    <source>
        <dbReference type="ARBA" id="ARBA00022448"/>
    </source>
</evidence>
<dbReference type="InterPro" id="IPR011701">
    <property type="entry name" value="MFS"/>
</dbReference>
<proteinExistence type="predicted"/>
<feature type="transmembrane region" description="Helical" evidence="6">
    <location>
        <begin position="253"/>
        <end position="271"/>
    </location>
</feature>
<protein>
    <submittedName>
        <fullName evidence="8">MFS transporter</fullName>
    </submittedName>
</protein>
<feature type="transmembrane region" description="Helical" evidence="6">
    <location>
        <begin position="314"/>
        <end position="331"/>
    </location>
</feature>
<feature type="domain" description="Major facilitator superfamily (MFS) profile" evidence="7">
    <location>
        <begin position="1"/>
        <end position="429"/>
    </location>
</feature>
<feature type="transmembrane region" description="Helical" evidence="6">
    <location>
        <begin position="87"/>
        <end position="105"/>
    </location>
</feature>
<gene>
    <name evidence="8" type="ORF">ACFQ16_25180</name>
</gene>
<keyword evidence="5 6" id="KW-0472">Membrane</keyword>
<feature type="transmembrane region" description="Helical" evidence="6">
    <location>
        <begin position="187"/>
        <end position="207"/>
    </location>
</feature>
<feature type="transmembrane region" description="Helical" evidence="6">
    <location>
        <begin position="377"/>
        <end position="400"/>
    </location>
</feature>
<dbReference type="Gene3D" id="1.20.1250.20">
    <property type="entry name" value="MFS general substrate transporter like domains"/>
    <property type="match status" value="1"/>
</dbReference>
<organism evidence="8 9">
    <name type="scientific">Saccharopolyspora rosea</name>
    <dbReference type="NCBI Taxonomy" id="524884"/>
    <lineage>
        <taxon>Bacteria</taxon>
        <taxon>Bacillati</taxon>
        <taxon>Actinomycetota</taxon>
        <taxon>Actinomycetes</taxon>
        <taxon>Pseudonocardiales</taxon>
        <taxon>Pseudonocardiaceae</taxon>
        <taxon>Saccharopolyspora</taxon>
    </lineage>
</organism>
<dbReference type="RefSeq" id="WP_263254135.1">
    <property type="nucleotide sequence ID" value="NZ_BAABLT010000021.1"/>
</dbReference>
<dbReference type="Pfam" id="PF07690">
    <property type="entry name" value="MFS_1"/>
    <property type="match status" value="1"/>
</dbReference>
<dbReference type="Proteomes" id="UP001597018">
    <property type="component" value="Unassembled WGS sequence"/>
</dbReference>
<dbReference type="EMBL" id="JBHTIW010000028">
    <property type="protein sequence ID" value="MFD0923052.1"/>
    <property type="molecule type" value="Genomic_DNA"/>
</dbReference>
<dbReference type="PROSITE" id="PS50850">
    <property type="entry name" value="MFS"/>
    <property type="match status" value="1"/>
</dbReference>
<dbReference type="InterPro" id="IPR036259">
    <property type="entry name" value="MFS_trans_sf"/>
</dbReference>
<evidence type="ECO:0000313" key="9">
    <source>
        <dbReference type="Proteomes" id="UP001597018"/>
    </source>
</evidence>
<evidence type="ECO:0000259" key="7">
    <source>
        <dbReference type="PROSITE" id="PS50850"/>
    </source>
</evidence>
<evidence type="ECO:0000313" key="8">
    <source>
        <dbReference type="EMBL" id="MFD0923052.1"/>
    </source>
</evidence>
<dbReference type="PANTHER" id="PTHR23501:SF191">
    <property type="entry name" value="VACUOLAR BASIC AMINO ACID TRANSPORTER 4"/>
    <property type="match status" value="1"/>
</dbReference>
<keyword evidence="2" id="KW-0813">Transport</keyword>
<feature type="transmembrane region" description="Helical" evidence="6">
    <location>
        <begin position="63"/>
        <end position="81"/>
    </location>
</feature>
<evidence type="ECO:0000256" key="1">
    <source>
        <dbReference type="ARBA" id="ARBA00004429"/>
    </source>
</evidence>
<name>A0ABW3G2X4_9PSEU</name>
<comment type="caution">
    <text evidence="8">The sequence shown here is derived from an EMBL/GenBank/DDBJ whole genome shotgun (WGS) entry which is preliminary data.</text>
</comment>
<feature type="transmembrane region" description="Helical" evidence="6">
    <location>
        <begin position="283"/>
        <end position="302"/>
    </location>
</feature>
<dbReference type="PANTHER" id="PTHR23501">
    <property type="entry name" value="MAJOR FACILITATOR SUPERFAMILY"/>
    <property type="match status" value="1"/>
</dbReference>
<evidence type="ECO:0000256" key="6">
    <source>
        <dbReference type="SAM" id="Phobius"/>
    </source>
</evidence>
<keyword evidence="4 6" id="KW-1133">Transmembrane helix</keyword>
<reference evidence="9" key="1">
    <citation type="journal article" date="2019" name="Int. J. Syst. Evol. Microbiol.">
        <title>The Global Catalogue of Microorganisms (GCM) 10K type strain sequencing project: providing services to taxonomists for standard genome sequencing and annotation.</title>
        <authorList>
            <consortium name="The Broad Institute Genomics Platform"/>
            <consortium name="The Broad Institute Genome Sequencing Center for Infectious Disease"/>
            <person name="Wu L."/>
            <person name="Ma J."/>
        </authorList>
    </citation>
    <scope>NUCLEOTIDE SEQUENCE [LARGE SCALE GENOMIC DNA]</scope>
    <source>
        <strain evidence="9">CCUG 56401</strain>
    </source>
</reference>
<accession>A0ABW3G2X4</accession>
<comment type="subcellular location">
    <subcellularLocation>
        <location evidence="1">Cell inner membrane</location>
        <topology evidence="1">Multi-pass membrane protein</topology>
    </subcellularLocation>
</comment>
<keyword evidence="9" id="KW-1185">Reference proteome</keyword>
<sequence length="437" mass="45057">MISGAVLNPVNSSIIAVSLVPIGVAFGAPPTATAWLVSALYLATAVGQPVVGRLIDVHGPRRLFLTAAGLVGAAGVLGTLAPNLGVLIAARVLLGFGTCAGYPAAMRMIRDEAERTGRHSPAGVLTALAVSTQTVAVVGPPLGGLLIGLGGWRTTLAVNIPLALVALVLGARRLPRTPLPERRRVDLDVPGMALFAGTLVALLLFLMHPRTSGWYLLVLTAVGAAAFAVRELRAANPFIDLRTLGGNRPLLTTYARALMAYVVSYAFLYGYTQWIESGRGLSASAAGLVQLPVFATAIVVSAVTGRHEEIRGKLVVGATAQLVACALMLLLDRGSGIWLLVIIALVFGIPQGLNGLALQNAVYQQADPDRIGSSAGLLRTAGYLGAITASAAQAACYGRTADTTGLHHLAALLLVVGGLFLLVTVADRSLRGRAATT</sequence>
<keyword evidence="3 6" id="KW-0812">Transmembrane</keyword>
<feature type="transmembrane region" description="Helical" evidence="6">
    <location>
        <begin position="125"/>
        <end position="150"/>
    </location>
</feature>
<feature type="transmembrane region" description="Helical" evidence="6">
    <location>
        <begin position="156"/>
        <end position="175"/>
    </location>
</feature>
<evidence type="ECO:0000256" key="3">
    <source>
        <dbReference type="ARBA" id="ARBA00022692"/>
    </source>
</evidence>
<feature type="transmembrane region" description="Helical" evidence="6">
    <location>
        <begin position="213"/>
        <end position="232"/>
    </location>
</feature>
<dbReference type="InterPro" id="IPR020846">
    <property type="entry name" value="MFS_dom"/>
</dbReference>
<feature type="transmembrane region" description="Helical" evidence="6">
    <location>
        <begin position="406"/>
        <end position="426"/>
    </location>
</feature>
<evidence type="ECO:0000256" key="5">
    <source>
        <dbReference type="ARBA" id="ARBA00023136"/>
    </source>
</evidence>
<feature type="transmembrane region" description="Helical" evidence="6">
    <location>
        <begin position="337"/>
        <end position="356"/>
    </location>
</feature>